<evidence type="ECO:0000256" key="4">
    <source>
        <dbReference type="ARBA" id="ARBA00022692"/>
    </source>
</evidence>
<evidence type="ECO:0000313" key="9">
    <source>
        <dbReference type="EMBL" id="KWT94230.1"/>
    </source>
</evidence>
<evidence type="ECO:0000256" key="3">
    <source>
        <dbReference type="ARBA" id="ARBA00022670"/>
    </source>
</evidence>
<dbReference type="RefSeq" id="WP_085050809.1">
    <property type="nucleotide sequence ID" value="NZ_LNQR01000007.1"/>
</dbReference>
<keyword evidence="10" id="KW-1185">Reference proteome</keyword>
<sequence length="179" mass="20354">MESSSKPNNEFRVKRLLLVYILFMLIVYNIVHLKIIKDENISELLTKLIVIQSTKALSLINMKTTYTGSNISIYLKTVAAPHFVMDVQFGCNGMEAMLIYISAVAAFPASWKRKLLGMASGVILIHVGNVLRIVLLGFIGINHRWLFSYFHVYIFQGMMIAFALAIFFMYLHLNDTRAA</sequence>
<evidence type="ECO:0000256" key="5">
    <source>
        <dbReference type="ARBA" id="ARBA00022801"/>
    </source>
</evidence>
<dbReference type="InterPro" id="IPR026392">
    <property type="entry name" value="Exo/Archaeosortase_dom"/>
</dbReference>
<dbReference type="NCBIfam" id="TIGR04178">
    <property type="entry name" value="exo_archaeo"/>
    <property type="match status" value="1"/>
</dbReference>
<name>A0ABR5SKC8_9BACT</name>
<gene>
    <name evidence="9" type="ORF">ASN18_0275</name>
</gene>
<dbReference type="InterPro" id="IPR019127">
    <property type="entry name" value="Exosortase"/>
</dbReference>
<keyword evidence="5" id="KW-0378">Hydrolase</keyword>
<keyword evidence="6 8" id="KW-1133">Transmembrane helix</keyword>
<comment type="subcellular location">
    <subcellularLocation>
        <location evidence="1">Cell membrane</location>
        <topology evidence="1">Multi-pass membrane protein</topology>
    </subcellularLocation>
</comment>
<protein>
    <submittedName>
        <fullName evidence="9">Exosortase H</fullName>
    </submittedName>
</protein>
<keyword evidence="2" id="KW-1003">Cell membrane</keyword>
<keyword evidence="3" id="KW-0645">Protease</keyword>
<dbReference type="EMBL" id="LNQR01000007">
    <property type="protein sequence ID" value="KWT94230.1"/>
    <property type="molecule type" value="Genomic_DNA"/>
</dbReference>
<evidence type="ECO:0000313" key="10">
    <source>
        <dbReference type="Proteomes" id="UP000060487"/>
    </source>
</evidence>
<evidence type="ECO:0000256" key="1">
    <source>
        <dbReference type="ARBA" id="ARBA00004651"/>
    </source>
</evidence>
<feature type="transmembrane region" description="Helical" evidence="8">
    <location>
        <begin position="153"/>
        <end position="173"/>
    </location>
</feature>
<feature type="transmembrane region" description="Helical" evidence="8">
    <location>
        <begin position="123"/>
        <end position="141"/>
    </location>
</feature>
<evidence type="ECO:0000256" key="6">
    <source>
        <dbReference type="ARBA" id="ARBA00022989"/>
    </source>
</evidence>
<accession>A0ABR5SKC8</accession>
<keyword evidence="4 8" id="KW-0812">Transmembrane</keyword>
<organism evidence="9 10">
    <name type="scientific">Candidatus Magnetominusculus xianensis</name>
    <dbReference type="NCBI Taxonomy" id="1748249"/>
    <lineage>
        <taxon>Bacteria</taxon>
        <taxon>Pseudomonadati</taxon>
        <taxon>Nitrospirota</taxon>
        <taxon>Nitrospiria</taxon>
        <taxon>Nitrospirales</taxon>
        <taxon>Nitrospiraceae</taxon>
        <taxon>Candidatus Magnetominusculus</taxon>
    </lineage>
</organism>
<comment type="caution">
    <text evidence="9">The sequence shown here is derived from an EMBL/GenBank/DDBJ whole genome shotgun (WGS) entry which is preliminary data.</text>
</comment>
<reference evidence="9 10" key="1">
    <citation type="submission" date="2015-11" db="EMBL/GenBank/DDBJ databases">
        <authorList>
            <person name="Lin W."/>
        </authorList>
    </citation>
    <scope>NUCLEOTIDE SEQUENCE [LARGE SCALE GENOMIC DNA]</scope>
    <source>
        <strain evidence="9 10">HCH-1</strain>
    </source>
</reference>
<evidence type="ECO:0000256" key="8">
    <source>
        <dbReference type="SAM" id="Phobius"/>
    </source>
</evidence>
<proteinExistence type="predicted"/>
<dbReference type="Pfam" id="PF09721">
    <property type="entry name" value="Exosortase_EpsH"/>
    <property type="match status" value="1"/>
</dbReference>
<feature type="transmembrane region" description="Helical" evidence="8">
    <location>
        <begin position="16"/>
        <end position="36"/>
    </location>
</feature>
<dbReference type="Proteomes" id="UP000060487">
    <property type="component" value="Unassembled WGS sequence"/>
</dbReference>
<evidence type="ECO:0000256" key="7">
    <source>
        <dbReference type="ARBA" id="ARBA00023136"/>
    </source>
</evidence>
<keyword evidence="7 8" id="KW-0472">Membrane</keyword>
<evidence type="ECO:0000256" key="2">
    <source>
        <dbReference type="ARBA" id="ARBA00022475"/>
    </source>
</evidence>